<organism evidence="3 4">
    <name type="scientific">Mixia osmundae (strain CBS 9802 / IAM 14324 / JCM 22182 / KY 12970)</name>
    <dbReference type="NCBI Taxonomy" id="764103"/>
    <lineage>
        <taxon>Eukaryota</taxon>
        <taxon>Fungi</taxon>
        <taxon>Dikarya</taxon>
        <taxon>Basidiomycota</taxon>
        <taxon>Pucciniomycotina</taxon>
        <taxon>Mixiomycetes</taxon>
        <taxon>Mixiales</taxon>
        <taxon>Mixiaceae</taxon>
        <taxon>Mixia</taxon>
    </lineage>
</organism>
<feature type="compositionally biased region" description="Polar residues" evidence="2">
    <location>
        <begin position="175"/>
        <end position="187"/>
    </location>
</feature>
<keyword evidence="1" id="KW-0175">Coiled coil</keyword>
<accession>G7DYN5</accession>
<dbReference type="InParanoid" id="G7DYN5"/>
<keyword evidence="4" id="KW-1185">Reference proteome</keyword>
<reference evidence="3 4" key="1">
    <citation type="journal article" date="2011" name="J. Gen. Appl. Microbiol.">
        <title>Draft genome sequencing of the enigmatic basidiomycete Mixia osmundae.</title>
        <authorList>
            <person name="Nishida H."/>
            <person name="Nagatsuka Y."/>
            <person name="Sugiyama J."/>
        </authorList>
    </citation>
    <scope>NUCLEOTIDE SEQUENCE [LARGE SCALE GENOMIC DNA]</scope>
    <source>
        <strain evidence="4">CBS 9802 / IAM 14324 / JCM 22182 / KY 12970</strain>
    </source>
</reference>
<comment type="caution">
    <text evidence="3">The sequence shown here is derived from an EMBL/GenBank/DDBJ whole genome shotgun (WGS) entry which is preliminary data.</text>
</comment>
<reference evidence="3 4" key="2">
    <citation type="journal article" date="2012" name="Open Biol.">
        <title>Characteristics of nucleosomes and linker DNA regions on the genome of the basidiomycete Mixia osmundae revealed by mono- and dinucleosome mapping.</title>
        <authorList>
            <person name="Nishida H."/>
            <person name="Kondo S."/>
            <person name="Matsumoto T."/>
            <person name="Suzuki Y."/>
            <person name="Yoshikawa H."/>
            <person name="Taylor T.D."/>
            <person name="Sugiyama J."/>
        </authorList>
    </citation>
    <scope>NUCLEOTIDE SEQUENCE [LARGE SCALE GENOMIC DNA]</scope>
    <source>
        <strain evidence="4">CBS 9802 / IAM 14324 / JCM 22182 / KY 12970</strain>
    </source>
</reference>
<dbReference type="Proteomes" id="UP000009131">
    <property type="component" value="Unassembled WGS sequence"/>
</dbReference>
<dbReference type="RefSeq" id="XP_014570179.1">
    <property type="nucleotide sequence ID" value="XM_014714693.1"/>
</dbReference>
<feature type="coiled-coil region" evidence="1">
    <location>
        <begin position="330"/>
        <end position="365"/>
    </location>
</feature>
<dbReference type="HOGENOM" id="CLU_660706_0_0_1"/>
<evidence type="ECO:0000256" key="1">
    <source>
        <dbReference type="SAM" id="Coils"/>
    </source>
</evidence>
<dbReference type="AlphaFoldDB" id="G7DYN5"/>
<name>G7DYN5_MIXOS</name>
<protein>
    <submittedName>
        <fullName evidence="3">Uncharacterized protein</fullName>
    </submittedName>
</protein>
<feature type="compositionally biased region" description="Polar residues" evidence="2">
    <location>
        <begin position="278"/>
        <end position="288"/>
    </location>
</feature>
<feature type="region of interest" description="Disordered" evidence="2">
    <location>
        <begin position="246"/>
        <end position="299"/>
    </location>
</feature>
<gene>
    <name evidence="3" type="primary">Mo02352</name>
    <name evidence="3" type="ORF">E5Q_02352</name>
</gene>
<proteinExistence type="predicted"/>
<sequence>MARSSSETAWKSDQTLALAQWLVRREPSTDDQPNLAAWKSGFGRQAAEAALVDLPELRQSSPEHAWESVYRQIEHMLKTYTKAREICTQRAWGLSQSDHSNLRTSESGLVKTRVLRLCPYFYILHELISPDLKQNYGLPPALLQTLPGAGKLPASSFAPLAAPIDASAPAVSFRTSTASTSQRQEVSYTPPGTPPRVYAELDGDDIMLSNDDDDDDDDGDDDALLGHTLSNPSLRLSESLTSVSPALASLSRRSPATERAQNSRKRLRSSPDAAIHSPATSRHQSQARSAPPRDAGSEVRTIDHVIVDDSMVSRTLPDALVEISRMYFEQEAAEREAQERREERAAEAERRRDQLEQLRLEIRLEGKGARNSLQPHIRILSGLHWLCEFVNRQYLPEKQHLVLASLRAHQQQYETY</sequence>
<evidence type="ECO:0000256" key="2">
    <source>
        <dbReference type="SAM" id="MobiDB-lite"/>
    </source>
</evidence>
<evidence type="ECO:0000313" key="3">
    <source>
        <dbReference type="EMBL" id="GAA95695.1"/>
    </source>
</evidence>
<dbReference type="PANTHER" id="PTHR33324">
    <property type="entry name" value="EXPRESSED PROTEIN"/>
    <property type="match status" value="1"/>
</dbReference>
<dbReference type="EMBL" id="BABT02000062">
    <property type="protein sequence ID" value="GAA95695.1"/>
    <property type="molecule type" value="Genomic_DNA"/>
</dbReference>
<dbReference type="PANTHER" id="PTHR33324:SF2">
    <property type="entry name" value="MYB_SANT-LIKE DNA-BINDING DOMAIN-CONTAINING PROTEIN"/>
    <property type="match status" value="1"/>
</dbReference>
<feature type="compositionally biased region" description="Acidic residues" evidence="2">
    <location>
        <begin position="201"/>
        <end position="223"/>
    </location>
</feature>
<evidence type="ECO:0000313" key="4">
    <source>
        <dbReference type="Proteomes" id="UP000009131"/>
    </source>
</evidence>
<feature type="region of interest" description="Disordered" evidence="2">
    <location>
        <begin position="175"/>
        <end position="229"/>
    </location>
</feature>